<keyword evidence="7" id="KW-1185">Reference proteome</keyword>
<dbReference type="Pfam" id="PF00035">
    <property type="entry name" value="dsrm"/>
    <property type="match status" value="3"/>
</dbReference>
<keyword evidence="1" id="KW-0677">Repeat</keyword>
<dbReference type="AlphaFoldDB" id="A0ABD3SM45"/>
<dbReference type="SMART" id="SM00358">
    <property type="entry name" value="DSRM"/>
    <property type="match status" value="3"/>
</dbReference>
<dbReference type="PROSITE" id="PS50137">
    <property type="entry name" value="DS_RBD"/>
    <property type="match status" value="3"/>
</dbReference>
<dbReference type="EMBL" id="JBJXBP010000006">
    <property type="protein sequence ID" value="KAL3825647.1"/>
    <property type="molecule type" value="Genomic_DNA"/>
</dbReference>
<feature type="domain" description="DRBM" evidence="5">
    <location>
        <begin position="248"/>
        <end position="316"/>
    </location>
</feature>
<feature type="domain" description="DRBM" evidence="5">
    <location>
        <begin position="170"/>
        <end position="239"/>
    </location>
</feature>
<evidence type="ECO:0000259" key="5">
    <source>
        <dbReference type="PROSITE" id="PS50137"/>
    </source>
</evidence>
<dbReference type="Gene3D" id="3.30.160.20">
    <property type="match status" value="3"/>
</dbReference>
<accession>A0ABD3SM45</accession>
<reference evidence="6 7" key="1">
    <citation type="submission" date="2024-12" db="EMBL/GenBank/DDBJ databases">
        <title>The unique morphological basis and parallel evolutionary history of personate flowers in Penstemon.</title>
        <authorList>
            <person name="Depatie T.H."/>
            <person name="Wessinger C.A."/>
        </authorList>
    </citation>
    <scope>NUCLEOTIDE SEQUENCE [LARGE SCALE GENOMIC DNA]</scope>
    <source>
        <strain evidence="6">WTNN_2</strain>
        <tissue evidence="6">Leaf</tissue>
    </source>
</reference>
<dbReference type="GO" id="GO:0003723">
    <property type="term" value="F:RNA binding"/>
    <property type="evidence" value="ECO:0007669"/>
    <property type="project" value="UniProtKB-UniRule"/>
</dbReference>
<dbReference type="PANTHER" id="PTHR46031:SF16">
    <property type="entry name" value="DOUBLE-STRANDED RNA-BINDING PROTEIN 4"/>
    <property type="match status" value="1"/>
</dbReference>
<evidence type="ECO:0000313" key="7">
    <source>
        <dbReference type="Proteomes" id="UP001634393"/>
    </source>
</evidence>
<dbReference type="InterPro" id="IPR014720">
    <property type="entry name" value="dsRBD_dom"/>
</dbReference>
<proteinExistence type="predicted"/>
<feature type="region of interest" description="Disordered" evidence="4">
    <location>
        <begin position="374"/>
        <end position="418"/>
    </location>
</feature>
<keyword evidence="2 3" id="KW-0694">RNA-binding</keyword>
<evidence type="ECO:0000256" key="2">
    <source>
        <dbReference type="ARBA" id="ARBA00022884"/>
    </source>
</evidence>
<feature type="domain" description="DRBM" evidence="5">
    <location>
        <begin position="1"/>
        <end position="70"/>
    </location>
</feature>
<dbReference type="PANTHER" id="PTHR46031">
    <property type="match status" value="1"/>
</dbReference>
<protein>
    <recommendedName>
        <fullName evidence="5">DRBM domain-containing protein</fullName>
    </recommendedName>
</protein>
<evidence type="ECO:0000256" key="4">
    <source>
        <dbReference type="SAM" id="MobiDB-lite"/>
    </source>
</evidence>
<evidence type="ECO:0000256" key="3">
    <source>
        <dbReference type="PROSITE-ProRule" id="PRU00266"/>
    </source>
</evidence>
<feature type="compositionally biased region" description="Polar residues" evidence="4">
    <location>
        <begin position="384"/>
        <end position="398"/>
    </location>
</feature>
<dbReference type="SUPFAM" id="SSF54768">
    <property type="entry name" value="dsRNA-binding domain-like"/>
    <property type="match status" value="3"/>
</dbReference>
<evidence type="ECO:0000313" key="6">
    <source>
        <dbReference type="EMBL" id="KAL3825647.1"/>
    </source>
</evidence>
<dbReference type="Proteomes" id="UP001634393">
    <property type="component" value="Unassembled WGS sequence"/>
</dbReference>
<gene>
    <name evidence="6" type="ORF">ACJIZ3_021676</name>
</gene>
<sequence>MYKSKLQELCQRRGWNLPEYSTVKDGPGHLPRFTASINVNGEVFETPEFCRSSKEAQNTAARIAYENFNGPAPARPVNNTNSPVPVAARLSTVANFASIDAVPPVLPVSPLPSSLPFPPAGLLAKKNDANSILAKKEVPHLSYEDTTQDSVVHRTSIGSPDKHKKDTLQMYKNRLQQYAQKKSLGFPVYTNVVEGPPHLRRFKSKVSLDGKSFETSEFFTTLKEAEQAAAKVACQALLDGMNQEDGLLYKNLLQEFAQKKGLLCPSYETISSGMSHKPVFVSTVEIGSNSFRGTEANTKKQAEMIAAKIAYHALTKSCSVLESSKVSMNEGNLADNLTQNVQPTATIMQQDATHEGDFESQTNAKRAKFSPADMIENAHPPNPSNGDSTFDNSSSLSTGLAGPVSVEDQASSHKKTVVSPRNMGFPIPQCASVMPYSDDQWVAYKVGIDQEPTA</sequence>
<evidence type="ECO:0000256" key="1">
    <source>
        <dbReference type="ARBA" id="ARBA00022737"/>
    </source>
</evidence>
<comment type="caution">
    <text evidence="6">The sequence shown here is derived from an EMBL/GenBank/DDBJ whole genome shotgun (WGS) entry which is preliminary data.</text>
</comment>
<name>A0ABD3SM45_9LAMI</name>
<organism evidence="6 7">
    <name type="scientific">Penstemon smallii</name>
    <dbReference type="NCBI Taxonomy" id="265156"/>
    <lineage>
        <taxon>Eukaryota</taxon>
        <taxon>Viridiplantae</taxon>
        <taxon>Streptophyta</taxon>
        <taxon>Embryophyta</taxon>
        <taxon>Tracheophyta</taxon>
        <taxon>Spermatophyta</taxon>
        <taxon>Magnoliopsida</taxon>
        <taxon>eudicotyledons</taxon>
        <taxon>Gunneridae</taxon>
        <taxon>Pentapetalae</taxon>
        <taxon>asterids</taxon>
        <taxon>lamiids</taxon>
        <taxon>Lamiales</taxon>
        <taxon>Plantaginaceae</taxon>
        <taxon>Cheloneae</taxon>
        <taxon>Penstemon</taxon>
    </lineage>
</organism>